<dbReference type="EMBL" id="JAMZIH010005897">
    <property type="protein sequence ID" value="KAJ1674526.1"/>
    <property type="molecule type" value="Genomic_DNA"/>
</dbReference>
<accession>A0ACC1HDW6</accession>
<evidence type="ECO:0000313" key="2">
    <source>
        <dbReference type="Proteomes" id="UP001145114"/>
    </source>
</evidence>
<keyword evidence="2" id="KW-1185">Reference proteome</keyword>
<protein>
    <submittedName>
        <fullName evidence="1">Uncharacterized protein</fullName>
    </submittedName>
</protein>
<reference evidence="1" key="1">
    <citation type="submission" date="2022-06" db="EMBL/GenBank/DDBJ databases">
        <title>Phylogenomic reconstructions and comparative analyses of Kickxellomycotina fungi.</title>
        <authorList>
            <person name="Reynolds N.K."/>
            <person name="Stajich J.E."/>
            <person name="Barry K."/>
            <person name="Grigoriev I.V."/>
            <person name="Crous P."/>
            <person name="Smith M.E."/>
        </authorList>
    </citation>
    <scope>NUCLEOTIDE SEQUENCE</scope>
    <source>
        <strain evidence="1">RSA 2271</strain>
    </source>
</reference>
<dbReference type="Proteomes" id="UP001145114">
    <property type="component" value="Unassembled WGS sequence"/>
</dbReference>
<gene>
    <name evidence="1" type="ORF">EV182_003103</name>
</gene>
<sequence length="541" mass="60637">MLVSTTTLLCIAAASLATSTVAAPSGTVKGLAGLDGAFPTRKSVAQYRSRQVQSERLDKCRYRRCADRQRAEAIKRGFLHGWRQYHKYAFGTDELEPLTKEPKTTRNNWGATMVDALDTLWIMGLHDEFEEVRDRVADLNFKDGGGQLAKVFETNIRYVGGLLSAYELSGDHVFLKKATELADVLLQAFDTPTGVPWQMLDVETGKGSSESGEGSSTNLAEIGTFQLEFFKLSQLTRNPKYHQAAQQVIDVILRNEPSTDSEFKVDGLYPTSFDTLSGKFTGGKASWGALGDSFYEYLVKTWILSDFKTQRNRDLWYLVVDAFQKYLVKEGTDRRLYIGLSDGMDYNPTQDIFTCFAPGTIALGARILNNTEHLALAEELTEACYNVLRSTATNLGAEQYGFLPGGTDASSYGLDSSHEAEAKVRGFYTLNPQYYMRPEVIESIFYMYRITGDNKYRDWAWKIWKGIQANCRVDGGYAGIKDVNKGRSAGYVNGQESFVYAETLKYLYLIFADPSVISLDDYVFNTEAHPFTRNITFDGSF</sequence>
<name>A0ACC1HDW6_9FUNG</name>
<organism evidence="1 2">
    <name type="scientific">Spiromyces aspiralis</name>
    <dbReference type="NCBI Taxonomy" id="68401"/>
    <lineage>
        <taxon>Eukaryota</taxon>
        <taxon>Fungi</taxon>
        <taxon>Fungi incertae sedis</taxon>
        <taxon>Zoopagomycota</taxon>
        <taxon>Kickxellomycotina</taxon>
        <taxon>Kickxellomycetes</taxon>
        <taxon>Kickxellales</taxon>
        <taxon>Kickxellaceae</taxon>
        <taxon>Spiromyces</taxon>
    </lineage>
</organism>
<proteinExistence type="predicted"/>
<evidence type="ECO:0000313" key="1">
    <source>
        <dbReference type="EMBL" id="KAJ1674526.1"/>
    </source>
</evidence>
<comment type="caution">
    <text evidence="1">The sequence shown here is derived from an EMBL/GenBank/DDBJ whole genome shotgun (WGS) entry which is preliminary data.</text>
</comment>